<sequence>MKEQGKSNAGKLQYSVVQAPALYPFSRTKSRNEVAGNQMVTVTSVCMSALF</sequence>
<proteinExistence type="predicted"/>
<reference evidence="1" key="2">
    <citation type="journal article" date="2015" name="Fish Shellfish Immunol.">
        <title>Early steps in the European eel (Anguilla anguilla)-Vibrio vulnificus interaction in the gills: Role of the RtxA13 toxin.</title>
        <authorList>
            <person name="Callol A."/>
            <person name="Pajuelo D."/>
            <person name="Ebbesson L."/>
            <person name="Teles M."/>
            <person name="MacKenzie S."/>
            <person name="Amaro C."/>
        </authorList>
    </citation>
    <scope>NUCLEOTIDE SEQUENCE</scope>
</reference>
<evidence type="ECO:0000313" key="1">
    <source>
        <dbReference type="EMBL" id="JAI06650.1"/>
    </source>
</evidence>
<dbReference type="EMBL" id="GBXM01001928">
    <property type="protein sequence ID" value="JAI06650.1"/>
    <property type="molecule type" value="Transcribed_RNA"/>
</dbReference>
<reference evidence="1" key="1">
    <citation type="submission" date="2014-11" db="EMBL/GenBank/DDBJ databases">
        <authorList>
            <person name="Amaro Gonzalez C."/>
        </authorList>
    </citation>
    <scope>NUCLEOTIDE SEQUENCE</scope>
</reference>
<name>A0A0E9XVF5_ANGAN</name>
<dbReference type="AlphaFoldDB" id="A0A0E9XVF5"/>
<protein>
    <submittedName>
        <fullName evidence="1">Uncharacterized protein</fullName>
    </submittedName>
</protein>
<organism evidence="1">
    <name type="scientific">Anguilla anguilla</name>
    <name type="common">European freshwater eel</name>
    <name type="synonym">Muraena anguilla</name>
    <dbReference type="NCBI Taxonomy" id="7936"/>
    <lineage>
        <taxon>Eukaryota</taxon>
        <taxon>Metazoa</taxon>
        <taxon>Chordata</taxon>
        <taxon>Craniata</taxon>
        <taxon>Vertebrata</taxon>
        <taxon>Euteleostomi</taxon>
        <taxon>Actinopterygii</taxon>
        <taxon>Neopterygii</taxon>
        <taxon>Teleostei</taxon>
        <taxon>Anguilliformes</taxon>
        <taxon>Anguillidae</taxon>
        <taxon>Anguilla</taxon>
    </lineage>
</organism>
<accession>A0A0E9XVF5</accession>